<evidence type="ECO:0000256" key="2">
    <source>
        <dbReference type="ARBA" id="ARBA00010792"/>
    </source>
</evidence>
<keyword evidence="4 7" id="KW-0812">Transmembrane</keyword>
<dbReference type="GO" id="GO:0005886">
    <property type="term" value="C:plasma membrane"/>
    <property type="evidence" value="ECO:0007669"/>
    <property type="project" value="UniProtKB-SubCell"/>
</dbReference>
<evidence type="ECO:0000256" key="6">
    <source>
        <dbReference type="ARBA" id="ARBA00023136"/>
    </source>
</evidence>
<feature type="transmembrane region" description="Helical" evidence="7">
    <location>
        <begin position="128"/>
        <end position="148"/>
    </location>
</feature>
<name>A0A4Q5KTS6_9GAMM</name>
<reference evidence="11 12" key="1">
    <citation type="submission" date="2019-02" db="EMBL/GenBank/DDBJ databases">
        <title>Genome sequences of Aliivibrio finisterrensis strains from farmed Atlantic salmon.</title>
        <authorList>
            <person name="Bowman J.P."/>
        </authorList>
    </citation>
    <scope>NUCLEOTIDE SEQUENCE [LARGE SCALE GENOMIC DNA]</scope>
    <source>
        <strain evidence="10 12">A21</strain>
        <strain evidence="9 11">A46</strain>
    </source>
</reference>
<protein>
    <submittedName>
        <fullName evidence="9">DedA family protein</fullName>
    </submittedName>
</protein>
<comment type="similarity">
    <text evidence="2 7">Belongs to the DedA family.</text>
</comment>
<evidence type="ECO:0000256" key="4">
    <source>
        <dbReference type="ARBA" id="ARBA00022692"/>
    </source>
</evidence>
<dbReference type="AlphaFoldDB" id="A0A4Q5KTS6"/>
<evidence type="ECO:0000256" key="7">
    <source>
        <dbReference type="RuleBase" id="RU367016"/>
    </source>
</evidence>
<dbReference type="EMBL" id="SEZK01000015">
    <property type="protein sequence ID" value="RYU51229.1"/>
    <property type="molecule type" value="Genomic_DNA"/>
</dbReference>
<comment type="subcellular location">
    <subcellularLocation>
        <location evidence="1 7">Cell membrane</location>
        <topology evidence="1 7">Multi-pass membrane protein</topology>
    </subcellularLocation>
</comment>
<keyword evidence="6 7" id="KW-0472">Membrane</keyword>
<feature type="domain" description="VTT" evidence="8">
    <location>
        <begin position="23"/>
        <end position="146"/>
    </location>
</feature>
<evidence type="ECO:0000256" key="3">
    <source>
        <dbReference type="ARBA" id="ARBA00022475"/>
    </source>
</evidence>
<evidence type="ECO:0000256" key="5">
    <source>
        <dbReference type="ARBA" id="ARBA00022989"/>
    </source>
</evidence>
<dbReference type="PANTHER" id="PTHR30353">
    <property type="entry name" value="INNER MEMBRANE PROTEIN DEDA-RELATED"/>
    <property type="match status" value="1"/>
</dbReference>
<dbReference type="Proteomes" id="UP000294063">
    <property type="component" value="Unassembled WGS sequence"/>
</dbReference>
<feature type="transmembrane region" description="Helical" evidence="7">
    <location>
        <begin position="168"/>
        <end position="185"/>
    </location>
</feature>
<gene>
    <name evidence="10" type="ORF">ERW53_06260</name>
    <name evidence="9" type="ORF">ERW57_10035</name>
</gene>
<organism evidence="9 11">
    <name type="scientific">Aliivibrio finisterrensis</name>
    <dbReference type="NCBI Taxonomy" id="511998"/>
    <lineage>
        <taxon>Bacteria</taxon>
        <taxon>Pseudomonadati</taxon>
        <taxon>Pseudomonadota</taxon>
        <taxon>Gammaproteobacteria</taxon>
        <taxon>Vibrionales</taxon>
        <taxon>Vibrionaceae</taxon>
        <taxon>Aliivibrio</taxon>
    </lineage>
</organism>
<evidence type="ECO:0000313" key="11">
    <source>
        <dbReference type="Proteomes" id="UP000294063"/>
    </source>
</evidence>
<dbReference type="InterPro" id="IPR032818">
    <property type="entry name" value="DedA-like"/>
</dbReference>
<comment type="caution">
    <text evidence="7">Lacks conserved residue(s) required for the propagation of feature annotation.</text>
</comment>
<dbReference type="Pfam" id="PF09335">
    <property type="entry name" value="VTT_dom"/>
    <property type="match status" value="1"/>
</dbReference>
<dbReference type="Proteomes" id="UP000294166">
    <property type="component" value="Unassembled WGS sequence"/>
</dbReference>
<sequence length="205" mass="23422">MYDSIALFTGALLDALIGPNLFVPGEPFLIAAGFQLHQGVWTGVIAVLLGGLTGDQLSYWIGRRFGRKAQTRLMNWQPKTRRPIARCRLLLQRKGNSVLLFARLLGPVAWIVPFIAGVNNIEWRRFSLFASIGLLLGVGQFVLWGYLLSYGIDAFPWMSDMTLFVTEHKQSIVTLLLIVIFFVMAKKFQWKDIRHWIITEFTHRK</sequence>
<keyword evidence="3 7" id="KW-1003">Cell membrane</keyword>
<dbReference type="EMBL" id="SEZN01000008">
    <property type="protein sequence ID" value="RYU65492.1"/>
    <property type="molecule type" value="Genomic_DNA"/>
</dbReference>
<comment type="caution">
    <text evidence="9">The sequence shown here is derived from an EMBL/GenBank/DDBJ whole genome shotgun (WGS) entry which is preliminary data.</text>
</comment>
<evidence type="ECO:0000256" key="1">
    <source>
        <dbReference type="ARBA" id="ARBA00004651"/>
    </source>
</evidence>
<dbReference type="InterPro" id="IPR032816">
    <property type="entry name" value="VTT_dom"/>
</dbReference>
<evidence type="ECO:0000313" key="9">
    <source>
        <dbReference type="EMBL" id="RYU51229.1"/>
    </source>
</evidence>
<evidence type="ECO:0000259" key="8">
    <source>
        <dbReference type="Pfam" id="PF09335"/>
    </source>
</evidence>
<evidence type="ECO:0000313" key="12">
    <source>
        <dbReference type="Proteomes" id="UP000294166"/>
    </source>
</evidence>
<proteinExistence type="inferred from homology"/>
<keyword evidence="12" id="KW-1185">Reference proteome</keyword>
<dbReference type="PANTHER" id="PTHR30353:SF15">
    <property type="entry name" value="INNER MEMBRANE PROTEIN YABI"/>
    <property type="match status" value="1"/>
</dbReference>
<keyword evidence="5 7" id="KW-1133">Transmembrane helix</keyword>
<accession>A0A4Q5KTS6</accession>
<evidence type="ECO:0000313" key="10">
    <source>
        <dbReference type="EMBL" id="RYU65492.1"/>
    </source>
</evidence>